<name>A0A9Q0KXC0_9MAGN</name>
<feature type="compositionally biased region" description="Polar residues" evidence="4">
    <location>
        <begin position="47"/>
        <end position="61"/>
    </location>
</feature>
<dbReference type="GO" id="GO:0005509">
    <property type="term" value="F:calcium ion binding"/>
    <property type="evidence" value="ECO:0007669"/>
    <property type="project" value="InterPro"/>
</dbReference>
<feature type="compositionally biased region" description="Low complexity" evidence="4">
    <location>
        <begin position="30"/>
        <end position="46"/>
    </location>
</feature>
<dbReference type="InterPro" id="IPR039647">
    <property type="entry name" value="EF_hand_pair_protein_CML-like"/>
</dbReference>
<protein>
    <recommendedName>
        <fullName evidence="5">EF-hand domain-containing protein</fullName>
    </recommendedName>
</protein>
<organism evidence="6 7">
    <name type="scientific">Protea cynaroides</name>
    <dbReference type="NCBI Taxonomy" id="273540"/>
    <lineage>
        <taxon>Eukaryota</taxon>
        <taxon>Viridiplantae</taxon>
        <taxon>Streptophyta</taxon>
        <taxon>Embryophyta</taxon>
        <taxon>Tracheophyta</taxon>
        <taxon>Spermatophyta</taxon>
        <taxon>Magnoliopsida</taxon>
        <taxon>Proteales</taxon>
        <taxon>Proteaceae</taxon>
        <taxon>Protea</taxon>
    </lineage>
</organism>
<feature type="domain" description="EF-hand" evidence="5">
    <location>
        <begin position="181"/>
        <end position="216"/>
    </location>
</feature>
<evidence type="ECO:0000313" key="6">
    <source>
        <dbReference type="EMBL" id="KAJ4978416.1"/>
    </source>
</evidence>
<evidence type="ECO:0000256" key="4">
    <source>
        <dbReference type="SAM" id="MobiDB-lite"/>
    </source>
</evidence>
<dbReference type="SMART" id="SM00054">
    <property type="entry name" value="EFh"/>
    <property type="match status" value="4"/>
</dbReference>
<dbReference type="OrthoDB" id="26525at2759"/>
<gene>
    <name evidence="6" type="ORF">NE237_009196</name>
</gene>
<dbReference type="AlphaFoldDB" id="A0A9Q0KXC0"/>
<dbReference type="Pfam" id="PF13499">
    <property type="entry name" value="EF-hand_7"/>
    <property type="match status" value="2"/>
</dbReference>
<feature type="domain" description="EF-hand" evidence="5">
    <location>
        <begin position="109"/>
        <end position="143"/>
    </location>
</feature>
<accession>A0A9Q0KXC0</accession>
<keyword evidence="1" id="KW-0479">Metal-binding</keyword>
<evidence type="ECO:0000256" key="3">
    <source>
        <dbReference type="ARBA" id="ARBA00022837"/>
    </source>
</evidence>
<dbReference type="SUPFAM" id="SSF47473">
    <property type="entry name" value="EF-hand"/>
    <property type="match status" value="1"/>
</dbReference>
<reference evidence="6" key="1">
    <citation type="journal article" date="2023" name="Plant J.">
        <title>The genome of the king protea, Protea cynaroides.</title>
        <authorList>
            <person name="Chang J."/>
            <person name="Duong T.A."/>
            <person name="Schoeman C."/>
            <person name="Ma X."/>
            <person name="Roodt D."/>
            <person name="Barker N."/>
            <person name="Li Z."/>
            <person name="Van de Peer Y."/>
            <person name="Mizrachi E."/>
        </authorList>
    </citation>
    <scope>NUCLEOTIDE SEQUENCE</scope>
    <source>
        <tissue evidence="6">Young leaves</tissue>
    </source>
</reference>
<dbReference type="FunFam" id="1.10.238.10:FF:000003">
    <property type="entry name" value="Calmodulin A"/>
    <property type="match status" value="1"/>
</dbReference>
<dbReference type="InterPro" id="IPR018247">
    <property type="entry name" value="EF_Hand_1_Ca_BS"/>
</dbReference>
<feature type="domain" description="EF-hand" evidence="5">
    <location>
        <begin position="144"/>
        <end position="179"/>
    </location>
</feature>
<feature type="compositionally biased region" description="Basic and acidic residues" evidence="4">
    <location>
        <begin position="1"/>
        <end position="12"/>
    </location>
</feature>
<dbReference type="CDD" id="cd00051">
    <property type="entry name" value="EFh"/>
    <property type="match status" value="2"/>
</dbReference>
<sequence length="216" mass="23791">MKFDKINPKELFRSMSKKNRSSLSRSDPLSFNSGTSSSSSSDSSSSLTQLKNGDVPSTPTSVLPSFSGLPADMSFELVQSFKLIDRDGDGKITREELEVLLTRLGLEPENEEELAMMLMDVDQDGDGCVSLEEFGAINSAFGPACGSELRDAFDFFDSNRDGKISAEELLRGFLVIGDDRCTLEDCKRMIDGVDTDGDGFVCFDDFSRMMVMECKR</sequence>
<dbReference type="PROSITE" id="PS00018">
    <property type="entry name" value="EF_HAND_1"/>
    <property type="match status" value="3"/>
</dbReference>
<evidence type="ECO:0000256" key="1">
    <source>
        <dbReference type="ARBA" id="ARBA00022723"/>
    </source>
</evidence>
<dbReference type="Gene3D" id="1.10.238.10">
    <property type="entry name" value="EF-hand"/>
    <property type="match status" value="2"/>
</dbReference>
<keyword evidence="2" id="KW-0677">Repeat</keyword>
<evidence type="ECO:0000313" key="7">
    <source>
        <dbReference type="Proteomes" id="UP001141806"/>
    </source>
</evidence>
<dbReference type="InterPro" id="IPR002048">
    <property type="entry name" value="EF_hand_dom"/>
</dbReference>
<evidence type="ECO:0000256" key="2">
    <source>
        <dbReference type="ARBA" id="ARBA00022737"/>
    </source>
</evidence>
<comment type="caution">
    <text evidence="6">The sequence shown here is derived from an EMBL/GenBank/DDBJ whole genome shotgun (WGS) entry which is preliminary data.</text>
</comment>
<dbReference type="PROSITE" id="PS50222">
    <property type="entry name" value="EF_HAND_2"/>
    <property type="match status" value="4"/>
</dbReference>
<dbReference type="InterPro" id="IPR011992">
    <property type="entry name" value="EF-hand-dom_pair"/>
</dbReference>
<dbReference type="PANTHER" id="PTHR10891">
    <property type="entry name" value="EF-HAND CALCIUM-BINDING DOMAIN CONTAINING PROTEIN"/>
    <property type="match status" value="1"/>
</dbReference>
<dbReference type="EMBL" id="JAMYWD010000002">
    <property type="protein sequence ID" value="KAJ4978416.1"/>
    <property type="molecule type" value="Genomic_DNA"/>
</dbReference>
<dbReference type="Proteomes" id="UP001141806">
    <property type="component" value="Unassembled WGS sequence"/>
</dbReference>
<proteinExistence type="predicted"/>
<keyword evidence="7" id="KW-1185">Reference proteome</keyword>
<feature type="region of interest" description="Disordered" evidence="4">
    <location>
        <begin position="1"/>
        <end position="61"/>
    </location>
</feature>
<keyword evidence="3" id="KW-0106">Calcium</keyword>
<feature type="domain" description="EF-hand" evidence="5">
    <location>
        <begin position="72"/>
        <end position="107"/>
    </location>
</feature>
<evidence type="ECO:0000259" key="5">
    <source>
        <dbReference type="PROSITE" id="PS50222"/>
    </source>
</evidence>